<dbReference type="OrthoDB" id="9767361at2"/>
<dbReference type="STRING" id="760192.Halhy_5905"/>
<accession>F4KZ74</accession>
<evidence type="ECO:0000313" key="3">
    <source>
        <dbReference type="Proteomes" id="UP000008461"/>
    </source>
</evidence>
<reference evidence="2 3" key="1">
    <citation type="journal article" date="2011" name="Stand. Genomic Sci.">
        <title>Complete genome sequence of Haliscomenobacter hydrossis type strain (O).</title>
        <authorList>
            <consortium name="US DOE Joint Genome Institute (JGI-PGF)"/>
            <person name="Daligault H."/>
            <person name="Lapidus A."/>
            <person name="Zeytun A."/>
            <person name="Nolan M."/>
            <person name="Lucas S."/>
            <person name="Del Rio T.G."/>
            <person name="Tice H."/>
            <person name="Cheng J.F."/>
            <person name="Tapia R."/>
            <person name="Han C."/>
            <person name="Goodwin L."/>
            <person name="Pitluck S."/>
            <person name="Liolios K."/>
            <person name="Pagani I."/>
            <person name="Ivanova N."/>
            <person name="Huntemann M."/>
            <person name="Mavromatis K."/>
            <person name="Mikhailova N."/>
            <person name="Pati A."/>
            <person name="Chen A."/>
            <person name="Palaniappan K."/>
            <person name="Land M."/>
            <person name="Hauser L."/>
            <person name="Brambilla E.M."/>
            <person name="Rohde M."/>
            <person name="Verbarg S."/>
            <person name="Goker M."/>
            <person name="Bristow J."/>
            <person name="Eisen J.A."/>
            <person name="Markowitz V."/>
            <person name="Hugenholtz P."/>
            <person name="Kyrpides N.C."/>
            <person name="Klenk H.P."/>
            <person name="Woyke T."/>
        </authorList>
    </citation>
    <scope>NUCLEOTIDE SEQUENCE [LARGE SCALE GENOMIC DNA]</scope>
    <source>
        <strain evidence="3">ATCC 27775 / DSM 1100 / LMG 10767 / O</strain>
    </source>
</reference>
<feature type="transmembrane region" description="Helical" evidence="1">
    <location>
        <begin position="45"/>
        <end position="66"/>
    </location>
</feature>
<protein>
    <submittedName>
        <fullName evidence="2">Uncharacterized protein</fullName>
    </submittedName>
</protein>
<reference key="2">
    <citation type="submission" date="2011-04" db="EMBL/GenBank/DDBJ databases">
        <title>Complete sequence of chromosome of Haliscomenobacter hydrossis DSM 1100.</title>
        <authorList>
            <consortium name="US DOE Joint Genome Institute (JGI-PGF)"/>
            <person name="Lucas S."/>
            <person name="Han J."/>
            <person name="Lapidus A."/>
            <person name="Bruce D."/>
            <person name="Goodwin L."/>
            <person name="Pitluck S."/>
            <person name="Peters L."/>
            <person name="Kyrpides N."/>
            <person name="Mavromatis K."/>
            <person name="Ivanova N."/>
            <person name="Ovchinnikova G."/>
            <person name="Pagani I."/>
            <person name="Daligault H."/>
            <person name="Detter J.C."/>
            <person name="Han C."/>
            <person name="Land M."/>
            <person name="Hauser L."/>
            <person name="Markowitz V."/>
            <person name="Cheng J.-F."/>
            <person name="Hugenholtz P."/>
            <person name="Woyke T."/>
            <person name="Wu D."/>
            <person name="Verbarg S."/>
            <person name="Frueling A."/>
            <person name="Brambilla E."/>
            <person name="Klenk H.-P."/>
            <person name="Eisen J.A."/>
        </authorList>
    </citation>
    <scope>NUCLEOTIDE SEQUENCE</scope>
    <source>
        <strain>DSM 1100</strain>
    </source>
</reference>
<keyword evidence="3" id="KW-1185">Reference proteome</keyword>
<dbReference type="KEGG" id="hhy:Halhy_5905"/>
<evidence type="ECO:0000256" key="1">
    <source>
        <dbReference type="SAM" id="Phobius"/>
    </source>
</evidence>
<dbReference type="Proteomes" id="UP000008461">
    <property type="component" value="Chromosome"/>
</dbReference>
<dbReference type="AlphaFoldDB" id="F4KZ74"/>
<dbReference type="RefSeq" id="WP_013768256.1">
    <property type="nucleotide sequence ID" value="NC_015510.1"/>
</dbReference>
<dbReference type="HOGENOM" id="CLU_2752199_0_0_10"/>
<sequence length="70" mass="7797">MDPVTAVSQGVGAIFDWLTAGRVAKYGRLPQWQNVNDYNRKNKTVHTILIVMGVMVMIIVVGVIIVSRKK</sequence>
<organism evidence="2 3">
    <name type="scientific">Haliscomenobacter hydrossis (strain ATCC 27775 / DSM 1100 / LMG 10767 / O)</name>
    <dbReference type="NCBI Taxonomy" id="760192"/>
    <lineage>
        <taxon>Bacteria</taxon>
        <taxon>Pseudomonadati</taxon>
        <taxon>Bacteroidota</taxon>
        <taxon>Saprospiria</taxon>
        <taxon>Saprospirales</taxon>
        <taxon>Haliscomenobacteraceae</taxon>
        <taxon>Haliscomenobacter</taxon>
    </lineage>
</organism>
<evidence type="ECO:0000313" key="2">
    <source>
        <dbReference type="EMBL" id="AEE53728.1"/>
    </source>
</evidence>
<keyword evidence="1" id="KW-0472">Membrane</keyword>
<proteinExistence type="predicted"/>
<keyword evidence="1" id="KW-0812">Transmembrane</keyword>
<gene>
    <name evidence="2" type="ordered locus">Halhy_5905</name>
</gene>
<keyword evidence="1" id="KW-1133">Transmembrane helix</keyword>
<name>F4KZ74_HALH1</name>
<dbReference type="EMBL" id="CP002691">
    <property type="protein sequence ID" value="AEE53728.1"/>
    <property type="molecule type" value="Genomic_DNA"/>
</dbReference>